<proteinExistence type="inferred from homology"/>
<keyword evidence="1" id="KW-0521">NADP</keyword>
<dbReference type="PANTHER" id="PTHR11011:SF45">
    <property type="entry name" value="FATTY ACYL-COA REDUCTASE CG8306-RELATED"/>
    <property type="match status" value="1"/>
</dbReference>
<comment type="catalytic activity">
    <reaction evidence="1">
        <text>a long-chain fatty acyl-CoA + 2 NADPH + 2 H(+) = a long-chain primary fatty alcohol + 2 NADP(+) + CoA</text>
        <dbReference type="Rhea" id="RHEA:52716"/>
        <dbReference type="ChEBI" id="CHEBI:15378"/>
        <dbReference type="ChEBI" id="CHEBI:57287"/>
        <dbReference type="ChEBI" id="CHEBI:57783"/>
        <dbReference type="ChEBI" id="CHEBI:58349"/>
        <dbReference type="ChEBI" id="CHEBI:77396"/>
        <dbReference type="ChEBI" id="CHEBI:83139"/>
        <dbReference type="EC" id="1.2.1.84"/>
    </reaction>
</comment>
<comment type="function">
    <text evidence="1">Catalyzes the reduction of fatty acyl-CoA to fatty alcohols.</text>
</comment>
<dbReference type="GO" id="GO:0035336">
    <property type="term" value="P:long-chain fatty-acyl-CoA metabolic process"/>
    <property type="evidence" value="ECO:0007669"/>
    <property type="project" value="TreeGrafter"/>
</dbReference>
<gene>
    <name evidence="4" type="primary">LOC110414802</name>
</gene>
<dbReference type="GO" id="GO:0080019">
    <property type="term" value="F:alcohol-forming very long-chain fatty acyl-CoA reductase activity"/>
    <property type="evidence" value="ECO:0007669"/>
    <property type="project" value="InterPro"/>
</dbReference>
<feature type="transmembrane region" description="Helical" evidence="1">
    <location>
        <begin position="276"/>
        <end position="303"/>
    </location>
</feature>
<evidence type="ECO:0000313" key="4">
    <source>
        <dbReference type="RefSeq" id="XP_021281886.1"/>
    </source>
</evidence>
<dbReference type="GO" id="GO:0102965">
    <property type="term" value="F:alcohol-forming long-chain fatty acyl-CoA reductase activity"/>
    <property type="evidence" value="ECO:0007669"/>
    <property type="project" value="UniProtKB-EC"/>
</dbReference>
<dbReference type="GeneID" id="110414802"/>
<comment type="similarity">
    <text evidence="1">Belongs to the fatty acyl-CoA reductase family.</text>
</comment>
<reference evidence="4" key="1">
    <citation type="submission" date="2025-08" db="UniProtKB">
        <authorList>
            <consortium name="RefSeq"/>
        </authorList>
    </citation>
    <scope>IDENTIFICATION</scope>
    <source>
        <tissue evidence="4">Leaf</tissue>
    </source>
</reference>
<keyword evidence="1" id="KW-1133">Transmembrane helix</keyword>
<feature type="domain" description="Thioester reductase (TE)" evidence="2">
    <location>
        <begin position="41"/>
        <end position="143"/>
    </location>
</feature>
<keyword evidence="1" id="KW-0472">Membrane</keyword>
<sequence length="310" mass="34166">MEEKLCMKNSMGRESLSSKSPGRFLPAFVPENEKKLVAERKKTFANNAVAKKSKELGLQRAKEFGWTNAYVFTKAMGEMIIDPMRENTPVVIIRPPVVEGTCKEPFPGWIEGHKCGKGKLTGFPGNADNVIDIVPVDMVVNATLAAMVRHGVTRKVDINIYHVSSSMSNPLTSQDLFRLFCQHVMSPCIGANGKHINIQKLKIFASMEEFDAHLLREATTNSSDRNRRRKIETRKFMELPKHLVLLIVALRGMVVGFFCCRVHSPGRVFENPFLMLAAIGSALVVAAIGSALVVAANGSVLGFGRLLSNP</sequence>
<keyword evidence="1" id="KW-0444">Lipid biosynthesis</keyword>
<keyword evidence="1" id="KW-0443">Lipid metabolism</keyword>
<organism evidence="3 4">
    <name type="scientific">Herrania umbratica</name>
    <dbReference type="NCBI Taxonomy" id="108875"/>
    <lineage>
        <taxon>Eukaryota</taxon>
        <taxon>Viridiplantae</taxon>
        <taxon>Streptophyta</taxon>
        <taxon>Embryophyta</taxon>
        <taxon>Tracheophyta</taxon>
        <taxon>Spermatophyta</taxon>
        <taxon>Magnoliopsida</taxon>
        <taxon>eudicotyledons</taxon>
        <taxon>Gunneridae</taxon>
        <taxon>Pentapetalae</taxon>
        <taxon>rosids</taxon>
        <taxon>malvids</taxon>
        <taxon>Malvales</taxon>
        <taxon>Malvaceae</taxon>
        <taxon>Byttnerioideae</taxon>
        <taxon>Herrania</taxon>
    </lineage>
</organism>
<evidence type="ECO:0000256" key="1">
    <source>
        <dbReference type="RuleBase" id="RU363097"/>
    </source>
</evidence>
<dbReference type="Proteomes" id="UP000504621">
    <property type="component" value="Unplaced"/>
</dbReference>
<dbReference type="SUPFAM" id="SSF51735">
    <property type="entry name" value="NAD(P)-binding Rossmann-fold domains"/>
    <property type="match status" value="1"/>
</dbReference>
<dbReference type="InterPro" id="IPR013120">
    <property type="entry name" value="FAR_NAD-bd"/>
</dbReference>
<dbReference type="RefSeq" id="XP_021281886.1">
    <property type="nucleotide sequence ID" value="XM_021426211.1"/>
</dbReference>
<evidence type="ECO:0000259" key="2">
    <source>
        <dbReference type="Pfam" id="PF07993"/>
    </source>
</evidence>
<dbReference type="InterPro" id="IPR026055">
    <property type="entry name" value="FAR"/>
</dbReference>
<dbReference type="Pfam" id="PF07993">
    <property type="entry name" value="NAD_binding_4"/>
    <property type="match status" value="1"/>
</dbReference>
<dbReference type="GO" id="GO:0010345">
    <property type="term" value="P:suberin biosynthetic process"/>
    <property type="evidence" value="ECO:0007669"/>
    <property type="project" value="TreeGrafter"/>
</dbReference>
<dbReference type="Gene3D" id="3.40.50.720">
    <property type="entry name" value="NAD(P)-binding Rossmann-like Domain"/>
    <property type="match status" value="1"/>
</dbReference>
<dbReference type="AlphaFoldDB" id="A0A6J1A564"/>
<name>A0A6J1A564_9ROSI</name>
<keyword evidence="1" id="KW-0560">Oxidoreductase</keyword>
<feature type="transmembrane region" description="Helical" evidence="1">
    <location>
        <begin position="243"/>
        <end position="264"/>
    </location>
</feature>
<dbReference type="OrthoDB" id="429813at2759"/>
<protein>
    <recommendedName>
        <fullName evidence="1">Fatty acyl-CoA reductase</fullName>
        <ecNumber evidence="1">1.2.1.84</ecNumber>
    </recommendedName>
</protein>
<evidence type="ECO:0000313" key="3">
    <source>
        <dbReference type="Proteomes" id="UP000504621"/>
    </source>
</evidence>
<keyword evidence="3" id="KW-1185">Reference proteome</keyword>
<dbReference type="PANTHER" id="PTHR11011">
    <property type="entry name" value="MALE STERILITY PROTEIN 2-RELATED"/>
    <property type="match status" value="1"/>
</dbReference>
<dbReference type="EC" id="1.2.1.84" evidence="1"/>
<dbReference type="InterPro" id="IPR036291">
    <property type="entry name" value="NAD(P)-bd_dom_sf"/>
</dbReference>
<accession>A0A6J1A564</accession>
<keyword evidence="1" id="KW-0812">Transmembrane</keyword>